<dbReference type="EMBL" id="KN823038">
    <property type="protein sequence ID" value="KIO25629.1"/>
    <property type="molecule type" value="Genomic_DNA"/>
</dbReference>
<dbReference type="InterPro" id="IPR018712">
    <property type="entry name" value="Tle1-like_cat"/>
</dbReference>
<keyword evidence="3" id="KW-1185">Reference proteome</keyword>
<evidence type="ECO:0000259" key="1">
    <source>
        <dbReference type="Pfam" id="PF09994"/>
    </source>
</evidence>
<protein>
    <recommendedName>
        <fullName evidence="1">T6SS Phospholipase effector Tle1-like catalytic domain-containing protein</fullName>
    </recommendedName>
</protein>
<dbReference type="OrthoDB" id="3162439at2759"/>
<reference evidence="3" key="2">
    <citation type="submission" date="2015-01" db="EMBL/GenBank/DDBJ databases">
        <title>Evolutionary Origins and Diversification of the Mycorrhizal Mutualists.</title>
        <authorList>
            <consortium name="DOE Joint Genome Institute"/>
            <consortium name="Mycorrhizal Genomics Consortium"/>
            <person name="Kohler A."/>
            <person name="Kuo A."/>
            <person name="Nagy L.G."/>
            <person name="Floudas D."/>
            <person name="Copeland A."/>
            <person name="Barry K.W."/>
            <person name="Cichocki N."/>
            <person name="Veneault-Fourrey C."/>
            <person name="LaButti K."/>
            <person name="Lindquist E.A."/>
            <person name="Lipzen A."/>
            <person name="Lundell T."/>
            <person name="Morin E."/>
            <person name="Murat C."/>
            <person name="Riley R."/>
            <person name="Ohm R."/>
            <person name="Sun H."/>
            <person name="Tunlid A."/>
            <person name="Henrissat B."/>
            <person name="Grigoriev I.V."/>
            <person name="Hibbett D.S."/>
            <person name="Martin F."/>
        </authorList>
    </citation>
    <scope>NUCLEOTIDE SEQUENCE [LARGE SCALE GENOMIC DNA]</scope>
    <source>
        <strain evidence="3">MUT 4182</strain>
    </source>
</reference>
<dbReference type="Proteomes" id="UP000054248">
    <property type="component" value="Unassembled WGS sequence"/>
</dbReference>
<proteinExistence type="predicted"/>
<sequence length="124" mass="13897">IVDGYRFLMKHYRPGDRVCMFGFSRGAYAARCLAGMLNKVGLLPPDNDQMVASAYERYLDTSSDGKELAKDFKEQLGRHCPIEFLGLWDTVSSVGLITSRHLPFSASNSAVKTIRHALALDERR</sequence>
<dbReference type="Pfam" id="PF09994">
    <property type="entry name" value="T6SS_Tle1-like_cat"/>
    <property type="match status" value="1"/>
</dbReference>
<accession>A0A0C3QI89</accession>
<evidence type="ECO:0000313" key="3">
    <source>
        <dbReference type="Proteomes" id="UP000054248"/>
    </source>
</evidence>
<dbReference type="HOGENOM" id="CLU_005049_2_1_1"/>
<feature type="domain" description="T6SS Phospholipase effector Tle1-like catalytic" evidence="1">
    <location>
        <begin position="1"/>
        <end position="124"/>
    </location>
</feature>
<dbReference type="AlphaFoldDB" id="A0A0C3QI89"/>
<evidence type="ECO:0000313" key="2">
    <source>
        <dbReference type="EMBL" id="KIO25629.1"/>
    </source>
</evidence>
<name>A0A0C3QI89_9AGAM</name>
<reference evidence="2 3" key="1">
    <citation type="submission" date="2014-04" db="EMBL/GenBank/DDBJ databases">
        <authorList>
            <consortium name="DOE Joint Genome Institute"/>
            <person name="Kuo A."/>
            <person name="Girlanda M."/>
            <person name="Perotto S."/>
            <person name="Kohler A."/>
            <person name="Nagy L.G."/>
            <person name="Floudas D."/>
            <person name="Copeland A."/>
            <person name="Barry K.W."/>
            <person name="Cichocki N."/>
            <person name="Veneault-Fourrey C."/>
            <person name="LaButti K."/>
            <person name="Lindquist E.A."/>
            <person name="Lipzen A."/>
            <person name="Lundell T."/>
            <person name="Morin E."/>
            <person name="Murat C."/>
            <person name="Sun H."/>
            <person name="Tunlid A."/>
            <person name="Henrissat B."/>
            <person name="Grigoriev I.V."/>
            <person name="Hibbett D.S."/>
            <person name="Martin F."/>
            <person name="Nordberg H.P."/>
            <person name="Cantor M.N."/>
            <person name="Hua S.X."/>
        </authorList>
    </citation>
    <scope>NUCLEOTIDE SEQUENCE [LARGE SCALE GENOMIC DNA]</scope>
    <source>
        <strain evidence="2 3">MUT 4182</strain>
    </source>
</reference>
<organism evidence="2 3">
    <name type="scientific">Tulasnella calospora MUT 4182</name>
    <dbReference type="NCBI Taxonomy" id="1051891"/>
    <lineage>
        <taxon>Eukaryota</taxon>
        <taxon>Fungi</taxon>
        <taxon>Dikarya</taxon>
        <taxon>Basidiomycota</taxon>
        <taxon>Agaricomycotina</taxon>
        <taxon>Agaricomycetes</taxon>
        <taxon>Cantharellales</taxon>
        <taxon>Tulasnellaceae</taxon>
        <taxon>Tulasnella</taxon>
    </lineage>
</organism>
<dbReference type="PANTHER" id="PTHR33840:SF2">
    <property type="entry name" value="TLE1 PHOSPHOLIPASE DOMAIN-CONTAINING PROTEIN"/>
    <property type="match status" value="1"/>
</dbReference>
<dbReference type="InterPro" id="IPR029058">
    <property type="entry name" value="AB_hydrolase_fold"/>
</dbReference>
<dbReference type="PANTHER" id="PTHR33840">
    <property type="match status" value="1"/>
</dbReference>
<gene>
    <name evidence="2" type="ORF">M407DRAFT_37268</name>
</gene>
<feature type="non-terminal residue" evidence="2">
    <location>
        <position position="124"/>
    </location>
</feature>
<feature type="non-terminal residue" evidence="2">
    <location>
        <position position="1"/>
    </location>
</feature>
<dbReference type="SUPFAM" id="SSF53474">
    <property type="entry name" value="alpha/beta-Hydrolases"/>
    <property type="match status" value="1"/>
</dbReference>
<dbReference type="STRING" id="1051891.A0A0C3QI89"/>